<accession>A0A8J4QD47</accession>
<dbReference type="EMBL" id="JRKL02006875">
    <property type="protein sequence ID" value="KAF3948393.1"/>
    <property type="molecule type" value="Genomic_DNA"/>
</dbReference>
<protein>
    <submittedName>
        <fullName evidence="2">Uncharacterized protein</fullName>
    </submittedName>
</protein>
<evidence type="ECO:0000313" key="3">
    <source>
        <dbReference type="Proteomes" id="UP000737018"/>
    </source>
</evidence>
<feature type="region of interest" description="Disordered" evidence="1">
    <location>
        <begin position="91"/>
        <end position="145"/>
    </location>
</feature>
<proteinExistence type="predicted"/>
<dbReference type="Proteomes" id="UP000737018">
    <property type="component" value="Unassembled WGS sequence"/>
</dbReference>
<evidence type="ECO:0000256" key="1">
    <source>
        <dbReference type="SAM" id="MobiDB-lite"/>
    </source>
</evidence>
<name>A0A8J4QD47_9ROSI</name>
<reference evidence="2" key="1">
    <citation type="submission" date="2020-03" db="EMBL/GenBank/DDBJ databases">
        <title>Castanea mollissima Vanexum genome sequencing.</title>
        <authorList>
            <person name="Staton M."/>
        </authorList>
    </citation>
    <scope>NUCLEOTIDE SEQUENCE</scope>
    <source>
        <tissue evidence="2">Leaf</tissue>
    </source>
</reference>
<keyword evidence="3" id="KW-1185">Reference proteome</keyword>
<evidence type="ECO:0000313" key="2">
    <source>
        <dbReference type="EMBL" id="KAF3948393.1"/>
    </source>
</evidence>
<comment type="caution">
    <text evidence="2">The sequence shown here is derived from an EMBL/GenBank/DDBJ whole genome shotgun (WGS) entry which is preliminary data.</text>
</comment>
<gene>
    <name evidence="2" type="ORF">CMV_025602</name>
</gene>
<dbReference type="AlphaFoldDB" id="A0A8J4QD47"/>
<sequence length="240" mass="26520">MSLSPVIPTICFPRFSHRSCSSPRAPWLYLCFLAVDRTTIIGFCPQICLHSHRTGGLLAAFLRLVRADRKCLFDISLSSLSHFHLSEPHLSQLRSSTSPTHRRSASDSRRHPPQTHAADPPSASDPRRRSAIRLRPTSRAMRSKPREMIGASLVGRYRIGLAVTDPLCCLAPISIVKDRATPLAAKSGGPYQLRLDSDRATPLSTVKDRATPLSTDTESDRVSGMGLVHRYRRSCPSVLC</sequence>
<organism evidence="2 3">
    <name type="scientific">Castanea mollissima</name>
    <name type="common">Chinese chestnut</name>
    <dbReference type="NCBI Taxonomy" id="60419"/>
    <lineage>
        <taxon>Eukaryota</taxon>
        <taxon>Viridiplantae</taxon>
        <taxon>Streptophyta</taxon>
        <taxon>Embryophyta</taxon>
        <taxon>Tracheophyta</taxon>
        <taxon>Spermatophyta</taxon>
        <taxon>Magnoliopsida</taxon>
        <taxon>eudicotyledons</taxon>
        <taxon>Gunneridae</taxon>
        <taxon>Pentapetalae</taxon>
        <taxon>rosids</taxon>
        <taxon>fabids</taxon>
        <taxon>Fagales</taxon>
        <taxon>Fagaceae</taxon>
        <taxon>Castanea</taxon>
    </lineage>
</organism>